<dbReference type="RefSeq" id="WP_212593179.1">
    <property type="nucleotide sequence ID" value="NZ_JAAIKR010000001.1"/>
</dbReference>
<dbReference type="Pfam" id="PF11399">
    <property type="entry name" value="DUF3192"/>
    <property type="match status" value="1"/>
</dbReference>
<reference evidence="3 4" key="1">
    <citation type="submission" date="2020-02" db="EMBL/GenBank/DDBJ databases">
        <title>Shewanella WXL01 sp. nov., a marine bacterium isolated from green algae in Luhuitou Fringing Reef (Northern South China Sea).</title>
        <authorList>
            <person name="Wang X."/>
        </authorList>
    </citation>
    <scope>NUCLEOTIDE SEQUENCE [LARGE SCALE GENOMIC DNA]</scope>
    <source>
        <strain evidence="3 4">MCCC 1A01895</strain>
    </source>
</reference>
<name>A0ABS5HYB5_9GAMM</name>
<dbReference type="InterPro" id="IPR037873">
    <property type="entry name" value="BamE-like"/>
</dbReference>
<keyword evidence="1" id="KW-0732">Signal</keyword>
<keyword evidence="4" id="KW-1185">Reference proteome</keyword>
<evidence type="ECO:0000256" key="1">
    <source>
        <dbReference type="ARBA" id="ARBA00022729"/>
    </source>
</evidence>
<gene>
    <name evidence="3" type="ORF">G3R48_02050</name>
</gene>
<dbReference type="EMBL" id="JAAIKR010000001">
    <property type="protein sequence ID" value="MBR9726773.1"/>
    <property type="molecule type" value="Genomic_DNA"/>
</dbReference>
<accession>A0ABS5HYB5</accession>
<proteinExistence type="predicted"/>
<evidence type="ECO:0000313" key="3">
    <source>
        <dbReference type="EMBL" id="MBR9726773.1"/>
    </source>
</evidence>
<keyword evidence="2" id="KW-0472">Membrane</keyword>
<evidence type="ECO:0000256" key="2">
    <source>
        <dbReference type="SAM" id="Phobius"/>
    </source>
</evidence>
<protein>
    <submittedName>
        <fullName evidence="3">DUF3192 domain-containing protein</fullName>
    </submittedName>
</protein>
<dbReference type="Proteomes" id="UP000811844">
    <property type="component" value="Unassembled WGS sequence"/>
</dbReference>
<dbReference type="Gene3D" id="3.30.1450.10">
    <property type="match status" value="1"/>
</dbReference>
<evidence type="ECO:0000313" key="4">
    <source>
        <dbReference type="Proteomes" id="UP000811844"/>
    </source>
</evidence>
<sequence length="130" mass="14573">MNNKAPIVIGSVFVGYLIFVAITMTLHTPTPDDQGWEDRQQYNQQKIAELTLGLSLKQVSTLLGSADFVEAKNTATGAFQLRYYRTHHIASDNKTTKDECTPLLFNNQKLIAWGEQTIEQFLQTPLVSAL</sequence>
<keyword evidence="2" id="KW-0812">Transmembrane</keyword>
<comment type="caution">
    <text evidence="3">The sequence shown here is derived from an EMBL/GenBank/DDBJ whole genome shotgun (WGS) entry which is preliminary data.</text>
</comment>
<feature type="transmembrane region" description="Helical" evidence="2">
    <location>
        <begin position="7"/>
        <end position="26"/>
    </location>
</feature>
<dbReference type="InterPro" id="IPR021534">
    <property type="entry name" value="DUF3192"/>
</dbReference>
<keyword evidence="2" id="KW-1133">Transmembrane helix</keyword>
<organism evidence="3 4">
    <name type="scientific">Shewanella intestini</name>
    <dbReference type="NCBI Taxonomy" id="2017544"/>
    <lineage>
        <taxon>Bacteria</taxon>
        <taxon>Pseudomonadati</taxon>
        <taxon>Pseudomonadota</taxon>
        <taxon>Gammaproteobacteria</taxon>
        <taxon>Alteromonadales</taxon>
        <taxon>Shewanellaceae</taxon>
        <taxon>Shewanella</taxon>
    </lineage>
</organism>